<feature type="region of interest" description="Disordered" evidence="6">
    <location>
        <begin position="382"/>
        <end position="450"/>
    </location>
</feature>
<keyword evidence="10" id="KW-1185">Reference proteome</keyword>
<feature type="compositionally biased region" description="Pro residues" evidence="6">
    <location>
        <begin position="138"/>
        <end position="148"/>
    </location>
</feature>
<feature type="region of interest" description="Disordered" evidence="6">
    <location>
        <begin position="315"/>
        <end position="342"/>
    </location>
</feature>
<dbReference type="SUPFAM" id="SSF47986">
    <property type="entry name" value="DEATH domain"/>
    <property type="match status" value="1"/>
</dbReference>
<dbReference type="GO" id="GO:0005737">
    <property type="term" value="C:cytoplasm"/>
    <property type="evidence" value="ECO:0007669"/>
    <property type="project" value="UniProtKB-ARBA"/>
</dbReference>
<dbReference type="Ensembl" id="ENSPMGT00000007902.1">
    <property type="protein sequence ID" value="ENSPMGP00000007423.1"/>
    <property type="gene ID" value="ENSPMGG00000006072.1"/>
</dbReference>
<dbReference type="AlphaFoldDB" id="A0A3B3ZRW3"/>
<dbReference type="Proteomes" id="UP000261520">
    <property type="component" value="Unplaced"/>
</dbReference>
<dbReference type="InterPro" id="IPR031964">
    <property type="entry name" value="CARD_dom"/>
</dbReference>
<keyword evidence="7" id="KW-0472">Membrane</keyword>
<organism evidence="9 10">
    <name type="scientific">Periophthalmus magnuspinnatus</name>
    <dbReference type="NCBI Taxonomy" id="409849"/>
    <lineage>
        <taxon>Eukaryota</taxon>
        <taxon>Metazoa</taxon>
        <taxon>Chordata</taxon>
        <taxon>Craniata</taxon>
        <taxon>Vertebrata</taxon>
        <taxon>Euteleostomi</taxon>
        <taxon>Actinopterygii</taxon>
        <taxon>Neopterygii</taxon>
        <taxon>Teleostei</taxon>
        <taxon>Neoteleostei</taxon>
        <taxon>Acanthomorphata</taxon>
        <taxon>Gobiaria</taxon>
        <taxon>Gobiiformes</taxon>
        <taxon>Gobioidei</taxon>
        <taxon>Gobiidae</taxon>
        <taxon>Oxudercinae</taxon>
        <taxon>Periophthalmus</taxon>
    </lineage>
</organism>
<dbReference type="STRING" id="409849.ENSPMGP00000007423"/>
<accession>A0A3B3ZRW3</accession>
<keyword evidence="7" id="KW-0812">Transmembrane</keyword>
<evidence type="ECO:0000256" key="2">
    <source>
        <dbReference type="ARBA" id="ARBA00022553"/>
    </source>
</evidence>
<keyword evidence="4" id="KW-0832">Ubl conjugation</keyword>
<dbReference type="Gene3D" id="1.10.533.10">
    <property type="entry name" value="Death Domain, Fas"/>
    <property type="match status" value="1"/>
</dbReference>
<feature type="compositionally biased region" description="Low complexity" evidence="6">
    <location>
        <begin position="128"/>
        <end position="137"/>
    </location>
</feature>
<evidence type="ECO:0000313" key="9">
    <source>
        <dbReference type="Ensembl" id="ENSPMGP00000007423.1"/>
    </source>
</evidence>
<reference evidence="9" key="1">
    <citation type="submission" date="2025-08" db="UniProtKB">
        <authorList>
            <consortium name="Ensembl"/>
        </authorList>
    </citation>
    <scope>IDENTIFICATION</scope>
</reference>
<evidence type="ECO:0000256" key="6">
    <source>
        <dbReference type="SAM" id="MobiDB-lite"/>
    </source>
</evidence>
<keyword evidence="7" id="KW-1133">Transmembrane helix</keyword>
<feature type="compositionally biased region" description="Polar residues" evidence="6">
    <location>
        <begin position="317"/>
        <end position="326"/>
    </location>
</feature>
<evidence type="ECO:0000256" key="7">
    <source>
        <dbReference type="SAM" id="Phobius"/>
    </source>
</evidence>
<feature type="region of interest" description="Disordered" evidence="6">
    <location>
        <begin position="125"/>
        <end position="185"/>
    </location>
</feature>
<dbReference type="Pfam" id="PF16739">
    <property type="entry name" value="CARD_2"/>
    <property type="match status" value="1"/>
</dbReference>
<proteinExistence type="predicted"/>
<name>A0A3B3ZRW3_9GOBI</name>
<feature type="transmembrane region" description="Helical" evidence="7">
    <location>
        <begin position="540"/>
        <end position="558"/>
    </location>
</feature>
<feature type="domain" description="Caspase recruitment" evidence="8">
    <location>
        <begin position="6"/>
        <end position="93"/>
    </location>
</feature>
<evidence type="ECO:0000256" key="5">
    <source>
        <dbReference type="ARBA" id="ARBA00022859"/>
    </source>
</evidence>
<evidence type="ECO:0000259" key="8">
    <source>
        <dbReference type="Pfam" id="PF16739"/>
    </source>
</evidence>
<dbReference type="GO" id="GO:0045087">
    <property type="term" value="P:innate immune response"/>
    <property type="evidence" value="ECO:0007669"/>
    <property type="project" value="UniProtKB-KW"/>
</dbReference>
<evidence type="ECO:0000256" key="3">
    <source>
        <dbReference type="ARBA" id="ARBA00022588"/>
    </source>
</evidence>
<sequence length="560" mass="61354">MSFAIDKLYNGYLRKNMPRIVTKVEPREIVVHLPCLTDHDREVIEAKRETCGRFDAMVRLLDCLKRRENWPEQFIAALEACEHRTLAAEIRAEYDALRGINSKPLSPLTTTVYYQVRIDKETWSSLMEPPQAQTEPVVVPPVTPPPSPDSKRGSANPSPPPKQIISHQEPEENLEPEPLPGQAVPNETINLQQEPEENIEIPQATDIQLVPCEVDESAQTDTMVEQSTPTQTTVNENTPIINTVNKPIVAEPEPVTVLMEDTTDATTTNAVEKTALTTTIIETPIVPPAAVEASSGRSASPLTNLDDLILTPEKQPVQETRPTLENKQPAVPALKKTSEPQNAQVVVPQEIEVPPRPPADQVNSGAAVSEDEDIFFSKPGLLVSVEPPDQNNTTIRPPSPESEPYSGDSGRIEMSIDVANNHNKPDKEVSESPTTSCLNGEDISESPAPSLDMEDIRENIGYVAEDPSVLNLVQAPLHQIGDGESDREFEAVSYGVGPIEKVEQEAENTNIQTPLIQGNGETTKEMPDSGKTTRSLNTRYIITAAGVGACALLIAWRFKN</sequence>
<evidence type="ECO:0000256" key="1">
    <source>
        <dbReference type="ARBA" id="ARBA00022499"/>
    </source>
</evidence>
<keyword evidence="3" id="KW-0399">Innate immunity</keyword>
<protein>
    <recommendedName>
        <fullName evidence="8">Caspase recruitment domain-containing protein</fullName>
    </recommendedName>
</protein>
<keyword evidence="5" id="KW-0391">Immunity</keyword>
<reference evidence="9" key="2">
    <citation type="submission" date="2025-09" db="UniProtKB">
        <authorList>
            <consortium name="Ensembl"/>
        </authorList>
    </citation>
    <scope>IDENTIFICATION</scope>
</reference>
<keyword evidence="2" id="KW-0597">Phosphoprotein</keyword>
<dbReference type="InterPro" id="IPR011029">
    <property type="entry name" value="DEATH-like_dom_sf"/>
</dbReference>
<evidence type="ECO:0000256" key="4">
    <source>
        <dbReference type="ARBA" id="ARBA00022843"/>
    </source>
</evidence>
<feature type="region of interest" description="Disordered" evidence="6">
    <location>
        <begin position="513"/>
        <end position="532"/>
    </location>
</feature>
<keyword evidence="1" id="KW-1017">Isopeptide bond</keyword>
<evidence type="ECO:0000313" key="10">
    <source>
        <dbReference type="Proteomes" id="UP000261520"/>
    </source>
</evidence>